<dbReference type="Gene3D" id="1.10.287.950">
    <property type="entry name" value="Methyl-accepting chemotaxis protein"/>
    <property type="match status" value="1"/>
</dbReference>
<evidence type="ECO:0000313" key="4">
    <source>
        <dbReference type="Proteomes" id="UP000037822"/>
    </source>
</evidence>
<organism evidence="3 4">
    <name type="scientific">Bosea vaviloviae</name>
    <dbReference type="NCBI Taxonomy" id="1526658"/>
    <lineage>
        <taxon>Bacteria</taxon>
        <taxon>Pseudomonadati</taxon>
        <taxon>Pseudomonadota</taxon>
        <taxon>Alphaproteobacteria</taxon>
        <taxon>Hyphomicrobiales</taxon>
        <taxon>Boseaceae</taxon>
        <taxon>Bosea</taxon>
    </lineage>
</organism>
<feature type="transmembrane region" description="Helical" evidence="1">
    <location>
        <begin position="7"/>
        <end position="28"/>
    </location>
</feature>
<dbReference type="RefSeq" id="WP_054209238.1">
    <property type="nucleotide sequence ID" value="NZ_LGSZ01000040.1"/>
</dbReference>
<reference evidence="3 4" key="1">
    <citation type="submission" date="2015-07" db="EMBL/GenBank/DDBJ databases">
        <title>Whole genome sequencing of Bosea vaviloviae isolated from cave pool.</title>
        <authorList>
            <person name="Tan N.E.H."/>
            <person name="Lee Y.P."/>
            <person name="Gan H.M."/>
            <person name="Barton H."/>
            <person name="Savka M.A."/>
        </authorList>
    </citation>
    <scope>NUCLEOTIDE SEQUENCE [LARGE SCALE GENOMIC DNA]</scope>
    <source>
        <strain evidence="3 4">SD260</strain>
    </source>
</reference>
<accession>A0A0N1N232</accession>
<dbReference type="SUPFAM" id="SSF58104">
    <property type="entry name" value="Methyl-accepting chemotaxis protein (MCP) signaling domain"/>
    <property type="match status" value="1"/>
</dbReference>
<dbReference type="EMBL" id="LGSZ01000040">
    <property type="protein sequence ID" value="KPH80453.1"/>
    <property type="molecule type" value="Genomic_DNA"/>
</dbReference>
<dbReference type="PANTHER" id="PTHR36698">
    <property type="entry name" value="BLL5892 PROTEIN"/>
    <property type="match status" value="1"/>
</dbReference>
<keyword evidence="4" id="KW-1185">Reference proteome</keyword>
<keyword evidence="1" id="KW-1133">Transmembrane helix</keyword>
<dbReference type="Pfam" id="PF02470">
    <property type="entry name" value="MlaD"/>
    <property type="match status" value="1"/>
</dbReference>
<dbReference type="PANTHER" id="PTHR36698:SF2">
    <property type="entry name" value="MCE_MLAD DOMAIN-CONTAINING PROTEIN"/>
    <property type="match status" value="1"/>
</dbReference>
<comment type="caution">
    <text evidence="3">The sequence shown here is derived from an EMBL/GenBank/DDBJ whole genome shotgun (WGS) entry which is preliminary data.</text>
</comment>
<name>A0A0N1N232_9HYPH</name>
<dbReference type="InterPro" id="IPR003399">
    <property type="entry name" value="Mce/MlaD"/>
</dbReference>
<dbReference type="OrthoDB" id="9808689at2"/>
<dbReference type="AlphaFoldDB" id="A0A0N1N232"/>
<proteinExistence type="predicted"/>
<keyword evidence="1" id="KW-0812">Transmembrane</keyword>
<protein>
    <submittedName>
        <fullName evidence="3">Mammalian cell entry protein</fullName>
    </submittedName>
</protein>
<dbReference type="PATRIC" id="fig|1526658.3.peg.3765"/>
<evidence type="ECO:0000256" key="1">
    <source>
        <dbReference type="SAM" id="Phobius"/>
    </source>
</evidence>
<gene>
    <name evidence="3" type="ORF">AE618_11685</name>
</gene>
<evidence type="ECO:0000313" key="3">
    <source>
        <dbReference type="EMBL" id="KPH80453.1"/>
    </source>
</evidence>
<keyword evidence="1" id="KW-0472">Membrane</keyword>
<dbReference type="Proteomes" id="UP000037822">
    <property type="component" value="Unassembled WGS sequence"/>
</dbReference>
<evidence type="ECO:0000259" key="2">
    <source>
        <dbReference type="Pfam" id="PF02470"/>
    </source>
</evidence>
<sequence>MESRANYALVGLFTLAVLAALFGFVYWFNSGGAGKRADVRVIFSGTVTGLGRGSSVLFNGLRVGEVTRIELQPDDPRRIYAVIQVDRSTPLRVDTRARIESQGLAGVVAVQLIGGDPNSAVLQAQPGQALPTIIAERSEFQDILETVRTIAKRAEDVLGSVEGLVKDNAGPISNTVRNVERFSAALGNNSDGVDKLMKSFGTIAETITPLSQKLGVLSEELTQIVRSVDQKKVSSIVDNVDRFTAALGGSSGDVGKAVKDVASITDKLNKAADQVEGVLKSAQAFLDTAAGENGRSAFSEVSDAAKSIRVLADNLDKRTAEITAGISRFTGPGLRDIETLASDGRRTLTDLNRTLRSLERNPQQFIFGGKPPLPQYGGSR</sequence>
<feature type="domain" description="Mce/MlaD" evidence="2">
    <location>
        <begin position="45"/>
        <end position="115"/>
    </location>
</feature>